<feature type="chain" id="PRO_5046387574" evidence="3">
    <location>
        <begin position="26"/>
        <end position="403"/>
    </location>
</feature>
<keyword evidence="1 3" id="KW-0732">Signal</keyword>
<protein>
    <submittedName>
        <fullName evidence="5">Alginate lyase family protein</fullName>
    </submittedName>
</protein>
<reference evidence="5 6" key="1">
    <citation type="submission" date="2022-01" db="EMBL/GenBank/DDBJ databases">
        <title>Paraglaciecola sp. G1-23.</title>
        <authorList>
            <person name="Jin M.S."/>
            <person name="Han D.M."/>
            <person name="Kim H.M."/>
            <person name="Jeon C.O."/>
        </authorList>
    </citation>
    <scope>NUCLEOTIDE SEQUENCE [LARGE SCALE GENOMIC DNA]</scope>
    <source>
        <strain evidence="5 6">G1-23</strain>
    </source>
</reference>
<evidence type="ECO:0000313" key="6">
    <source>
        <dbReference type="Proteomes" id="UP001521137"/>
    </source>
</evidence>
<organism evidence="5 6">
    <name type="scientific">Paraglaciecola algarum</name>
    <dbReference type="NCBI Taxonomy" id="3050085"/>
    <lineage>
        <taxon>Bacteria</taxon>
        <taxon>Pseudomonadati</taxon>
        <taxon>Pseudomonadota</taxon>
        <taxon>Gammaproteobacteria</taxon>
        <taxon>Alteromonadales</taxon>
        <taxon>Alteromonadaceae</taxon>
        <taxon>Paraglaciecola</taxon>
    </lineage>
</organism>
<dbReference type="RefSeq" id="WP_235313171.1">
    <property type="nucleotide sequence ID" value="NZ_JAKGAS010000007.1"/>
</dbReference>
<keyword evidence="2 5" id="KW-0456">Lyase</keyword>
<keyword evidence="6" id="KW-1185">Reference proteome</keyword>
<dbReference type="GO" id="GO:0016829">
    <property type="term" value="F:lyase activity"/>
    <property type="evidence" value="ECO:0007669"/>
    <property type="project" value="UniProtKB-KW"/>
</dbReference>
<dbReference type="Gene3D" id="1.50.10.100">
    <property type="entry name" value="Chondroitin AC/alginate lyase"/>
    <property type="match status" value="1"/>
</dbReference>
<accession>A0ABS9D9N3</accession>
<dbReference type="Pfam" id="PF05426">
    <property type="entry name" value="Alginate_lyase"/>
    <property type="match status" value="1"/>
</dbReference>
<feature type="signal peptide" evidence="3">
    <location>
        <begin position="1"/>
        <end position="25"/>
    </location>
</feature>
<evidence type="ECO:0000313" key="5">
    <source>
        <dbReference type="EMBL" id="MCF2949097.1"/>
    </source>
</evidence>
<evidence type="ECO:0000256" key="2">
    <source>
        <dbReference type="ARBA" id="ARBA00023239"/>
    </source>
</evidence>
<dbReference type="EMBL" id="JAKGAS010000007">
    <property type="protein sequence ID" value="MCF2949097.1"/>
    <property type="molecule type" value="Genomic_DNA"/>
</dbReference>
<gene>
    <name evidence="5" type="ORF">L0668_13325</name>
</gene>
<feature type="domain" description="Alginate lyase" evidence="4">
    <location>
        <begin position="64"/>
        <end position="341"/>
    </location>
</feature>
<dbReference type="Proteomes" id="UP001521137">
    <property type="component" value="Unassembled WGS sequence"/>
</dbReference>
<sequence length="403" mass="45871">MYVKKNRYLGLILAAWLGFITTACTQPNSNLPVQVLEKHTLPFTVDKNAVLQKADLALTAPVTTVTATSSERSAGGIHDFYSEGDYWWPNPSDPNGPYIRKDGQSNPNNFIDHRLAMMTFRDIVAALTSAYLVTGDTKYSNQALAHINAWFVNPKTNMTPNLLYGQAIKGRHTGRSIGIIDTLHLTEVALSIKRLNDAGVIASQDFSAIQNWFAQYLNWLNNHEFGIKEKHHPNNHGVAWSLQAAAFALVAKDVATLDWIRTQFKQVYLKQMMNQHGGFDAELARTKPYGYSLFVLDLMAGLATLASTEQEDLWDFTLADGRNMQLGMEFILPYIQNKQAWPYQQDIQYWDNWPQRHLNLVLAEENLNLPQIRPIWLNLPAHSDVYEVRRNMPMTQPILWLQK</sequence>
<dbReference type="InterPro" id="IPR008397">
    <property type="entry name" value="Alginate_lyase_dom"/>
</dbReference>
<dbReference type="PROSITE" id="PS51257">
    <property type="entry name" value="PROKAR_LIPOPROTEIN"/>
    <property type="match status" value="1"/>
</dbReference>
<comment type="caution">
    <text evidence="5">The sequence shown here is derived from an EMBL/GenBank/DDBJ whole genome shotgun (WGS) entry which is preliminary data.</text>
</comment>
<evidence type="ECO:0000259" key="4">
    <source>
        <dbReference type="Pfam" id="PF05426"/>
    </source>
</evidence>
<proteinExistence type="predicted"/>
<dbReference type="SUPFAM" id="SSF48230">
    <property type="entry name" value="Chondroitin AC/alginate lyase"/>
    <property type="match status" value="1"/>
</dbReference>
<dbReference type="InterPro" id="IPR008929">
    <property type="entry name" value="Chondroitin_lyas"/>
</dbReference>
<evidence type="ECO:0000256" key="1">
    <source>
        <dbReference type="ARBA" id="ARBA00022729"/>
    </source>
</evidence>
<name>A0ABS9D9N3_9ALTE</name>
<evidence type="ECO:0000256" key="3">
    <source>
        <dbReference type="SAM" id="SignalP"/>
    </source>
</evidence>